<dbReference type="EMBL" id="LKFS01000017">
    <property type="protein sequence ID" value="RND84409.1"/>
    <property type="molecule type" value="Genomic_DNA"/>
</dbReference>
<name>A0A422LGF3_LACPA</name>
<sequence length="92" mass="10334">MALLPSSKEARKHLTAENIKITDDVKTNIAGKKSMSKKRRPIQVDADVLQKFHGVAYAMDIPMYEVARLAIAALQHTLTAAELERYDVKLKK</sequence>
<protein>
    <submittedName>
        <fullName evidence="1">Uncharacterized protein</fullName>
    </submittedName>
</protein>
<dbReference type="GeneID" id="75066811"/>
<gene>
    <name evidence="1" type="ORF">FAM18157_00191</name>
</gene>
<dbReference type="OMA" id="AYAMDIP"/>
<dbReference type="Proteomes" id="UP000284716">
    <property type="component" value="Unassembled WGS sequence"/>
</dbReference>
<proteinExistence type="predicted"/>
<dbReference type="NCBIfam" id="NF041284">
    <property type="entry name" value="PrgO"/>
    <property type="match status" value="1"/>
</dbReference>
<organism evidence="1 2">
    <name type="scientific">Lacticaseibacillus paracasei</name>
    <name type="common">Lactobacillus paracasei</name>
    <dbReference type="NCBI Taxonomy" id="1597"/>
    <lineage>
        <taxon>Bacteria</taxon>
        <taxon>Bacillati</taxon>
        <taxon>Bacillota</taxon>
        <taxon>Bacilli</taxon>
        <taxon>Lactobacillales</taxon>
        <taxon>Lactobacillaceae</taxon>
        <taxon>Lacticaseibacillus</taxon>
    </lineage>
</organism>
<accession>A0A422LGF3</accession>
<reference evidence="1 2" key="1">
    <citation type="journal article" date="2018" name="Front. Microbiol.">
        <title>Conversion of Methionine to Cysteine in Lactobacillus paracasei Depends on the Highly Mobile cysK-ctl-cysE Gene Cluster.</title>
        <authorList>
            <person name="Wuthrich D."/>
            <person name="Irmler S."/>
            <person name="Berthoud H."/>
            <person name="Guggenbuhl B."/>
            <person name="Eugster E."/>
            <person name="Bruggmann R."/>
        </authorList>
    </citation>
    <scope>NUCLEOTIDE SEQUENCE [LARGE SCALE GENOMIC DNA]</scope>
    <source>
        <strain evidence="1 2">FAM18157</strain>
    </source>
</reference>
<evidence type="ECO:0000313" key="1">
    <source>
        <dbReference type="EMBL" id="RND84409.1"/>
    </source>
</evidence>
<dbReference type="RefSeq" id="WP_002820004.1">
    <property type="nucleotide sequence ID" value="NZ_AFYT01000064.1"/>
</dbReference>
<comment type="caution">
    <text evidence="1">The sequence shown here is derived from an EMBL/GenBank/DDBJ whole genome shotgun (WGS) entry which is preliminary data.</text>
</comment>
<evidence type="ECO:0000313" key="2">
    <source>
        <dbReference type="Proteomes" id="UP000284716"/>
    </source>
</evidence>
<dbReference type="AlphaFoldDB" id="A0A422LGF3"/>